<accession>A0A8J3KJJ7</accession>
<dbReference type="Proteomes" id="UP000630887">
    <property type="component" value="Unassembled WGS sequence"/>
</dbReference>
<comment type="caution">
    <text evidence="1">The sequence shown here is derived from an EMBL/GenBank/DDBJ whole genome shotgun (WGS) entry which is preliminary data.</text>
</comment>
<reference evidence="1 2" key="1">
    <citation type="submission" date="2021-01" db="EMBL/GenBank/DDBJ databases">
        <title>Whole genome shotgun sequence of Catellatospora coxensis NBRC 107359.</title>
        <authorList>
            <person name="Komaki H."/>
            <person name="Tamura T."/>
        </authorList>
    </citation>
    <scope>NUCLEOTIDE SEQUENCE [LARGE SCALE GENOMIC DNA]</scope>
    <source>
        <strain evidence="1 2">NBRC 107359</strain>
    </source>
</reference>
<dbReference type="EMBL" id="BONI01000005">
    <property type="protein sequence ID" value="GIG04197.1"/>
    <property type="molecule type" value="Genomic_DNA"/>
</dbReference>
<dbReference type="AlphaFoldDB" id="A0A8J3KJJ7"/>
<proteinExistence type="predicted"/>
<keyword evidence="2" id="KW-1185">Reference proteome</keyword>
<name>A0A8J3KJJ7_9ACTN</name>
<gene>
    <name evidence="1" type="ORF">Cco03nite_08970</name>
</gene>
<evidence type="ECO:0000313" key="2">
    <source>
        <dbReference type="Proteomes" id="UP000630887"/>
    </source>
</evidence>
<protein>
    <submittedName>
        <fullName evidence="1">Uncharacterized protein</fullName>
    </submittedName>
</protein>
<organism evidence="1 2">
    <name type="scientific">Catellatospora coxensis</name>
    <dbReference type="NCBI Taxonomy" id="310354"/>
    <lineage>
        <taxon>Bacteria</taxon>
        <taxon>Bacillati</taxon>
        <taxon>Actinomycetota</taxon>
        <taxon>Actinomycetes</taxon>
        <taxon>Micromonosporales</taxon>
        <taxon>Micromonosporaceae</taxon>
        <taxon>Catellatospora</taxon>
    </lineage>
</organism>
<sequence length="92" mass="9162">MADGVATRGAVADVTGVAQADSARIPNAAAHSTAALPQPDFLTRAFTPAPAHGNPLPDSDLPAAAIYPANRSNLADSAMLVRTGCRAGPPSS</sequence>
<evidence type="ECO:0000313" key="1">
    <source>
        <dbReference type="EMBL" id="GIG04197.1"/>
    </source>
</evidence>